<dbReference type="EMBL" id="HBGA01118279">
    <property type="protein sequence ID" value="CAD9032866.1"/>
    <property type="molecule type" value="Transcribed_RNA"/>
</dbReference>
<dbReference type="Pfam" id="PF12842">
    <property type="entry name" value="DUF3819"/>
    <property type="match status" value="1"/>
</dbReference>
<feature type="compositionally biased region" description="Pro residues" evidence="6">
    <location>
        <begin position="1217"/>
        <end position="1231"/>
    </location>
</feature>
<dbReference type="InterPro" id="IPR040398">
    <property type="entry name" value="Not1"/>
</dbReference>
<evidence type="ECO:0000256" key="6">
    <source>
        <dbReference type="SAM" id="MobiDB-lite"/>
    </source>
</evidence>
<feature type="compositionally biased region" description="Low complexity" evidence="6">
    <location>
        <begin position="1206"/>
        <end position="1216"/>
    </location>
</feature>
<dbReference type="InterPro" id="IPR032191">
    <property type="entry name" value="CNOT1_CAF1_bind"/>
</dbReference>
<evidence type="ECO:0008006" key="14">
    <source>
        <dbReference type="Google" id="ProtNLM"/>
    </source>
</evidence>
<feature type="domain" description="CCR4-NOT transcription complex subunit 1 HEAT repeat" evidence="11">
    <location>
        <begin position="487"/>
        <end position="619"/>
    </location>
</feature>
<feature type="region of interest" description="Disordered" evidence="6">
    <location>
        <begin position="1853"/>
        <end position="1881"/>
    </location>
</feature>
<name>A0A7S1J542_9EUGL</name>
<dbReference type="InterPro" id="IPR038535">
    <property type="entry name" value="CNOT1_TTP_bind_sf"/>
</dbReference>
<accession>A0A7S1J542</accession>
<feature type="domain" description="CCR4-NOT transcription complex subunit 1 CAF1-binding" evidence="9">
    <location>
        <begin position="917"/>
        <end position="1125"/>
    </location>
</feature>
<reference evidence="13" key="1">
    <citation type="submission" date="2021-01" db="EMBL/GenBank/DDBJ databases">
        <authorList>
            <person name="Corre E."/>
            <person name="Pelletier E."/>
            <person name="Niang G."/>
            <person name="Scheremetjew M."/>
            <person name="Finn R."/>
            <person name="Kale V."/>
            <person name="Holt S."/>
            <person name="Cochrane G."/>
            <person name="Meng A."/>
            <person name="Brown T."/>
            <person name="Cohen L."/>
        </authorList>
    </citation>
    <scope>NUCLEOTIDE SEQUENCE</scope>
    <source>
        <strain evidence="13">NIES-381</strain>
    </source>
</reference>
<dbReference type="Pfam" id="PF25097">
    <property type="entry name" value="ARM_Cnot1"/>
    <property type="match status" value="1"/>
</dbReference>
<dbReference type="GO" id="GO:0060090">
    <property type="term" value="F:molecular adaptor activity"/>
    <property type="evidence" value="ECO:0007669"/>
    <property type="project" value="TreeGrafter"/>
</dbReference>
<dbReference type="Gene3D" id="1.25.40.840">
    <property type="entry name" value="CCR4-NOT transcription complex subunit 1 TTP binding domain"/>
    <property type="match status" value="1"/>
</dbReference>
<dbReference type="InterPro" id="IPR007196">
    <property type="entry name" value="CCR4-Not_Not1_C"/>
</dbReference>
<dbReference type="FunFam" id="1.25.40.800:FF:000001">
    <property type="entry name" value="CCR4-NOT transcription complex subunit 1"/>
    <property type="match status" value="1"/>
</dbReference>
<evidence type="ECO:0000259" key="11">
    <source>
        <dbReference type="Pfam" id="PF16418"/>
    </source>
</evidence>
<dbReference type="Pfam" id="PF16417">
    <property type="entry name" value="CNOT1_TTP_bind"/>
    <property type="match status" value="1"/>
</dbReference>
<feature type="compositionally biased region" description="Basic and acidic residues" evidence="6">
    <location>
        <begin position="1159"/>
        <end position="1175"/>
    </location>
</feature>
<evidence type="ECO:0000259" key="9">
    <source>
        <dbReference type="Pfam" id="PF16415"/>
    </source>
</evidence>
<dbReference type="Gene3D" id="1.25.40.800">
    <property type="match status" value="1"/>
</dbReference>
<organism evidence="13">
    <name type="scientific">Eutreptiella gymnastica</name>
    <dbReference type="NCBI Taxonomy" id="73025"/>
    <lineage>
        <taxon>Eukaryota</taxon>
        <taxon>Discoba</taxon>
        <taxon>Euglenozoa</taxon>
        <taxon>Euglenida</taxon>
        <taxon>Spirocuta</taxon>
        <taxon>Euglenophyceae</taxon>
        <taxon>Eutreptiales</taxon>
        <taxon>Eutreptiaceae</taxon>
        <taxon>Eutreptiella</taxon>
    </lineage>
</organism>
<keyword evidence="2" id="KW-0678">Repressor</keyword>
<dbReference type="GO" id="GO:0017148">
    <property type="term" value="P:negative regulation of translation"/>
    <property type="evidence" value="ECO:0007669"/>
    <property type="project" value="InterPro"/>
</dbReference>
<dbReference type="FunFam" id="1.25.40.180:FF:000012">
    <property type="entry name" value="Ccr4-Not transcription complex subunit"/>
    <property type="match status" value="1"/>
</dbReference>
<feature type="domain" description="CCR4-NOT transcription complex subunit 1" evidence="8">
    <location>
        <begin position="1384"/>
        <end position="1532"/>
    </location>
</feature>
<dbReference type="InterPro" id="IPR032194">
    <property type="entry name" value="CNOT1_HEAT"/>
</dbReference>
<dbReference type="PANTHER" id="PTHR13162:SF8">
    <property type="entry name" value="CCR4-NOT TRANSCRIPTION COMPLEX SUBUNIT 1"/>
    <property type="match status" value="1"/>
</dbReference>
<dbReference type="InterPro" id="IPR032193">
    <property type="entry name" value="CNOT1_TTP_bind"/>
</dbReference>
<evidence type="ECO:0000256" key="3">
    <source>
        <dbReference type="ARBA" id="ARBA00023015"/>
    </source>
</evidence>
<feature type="region of interest" description="Disordered" evidence="6">
    <location>
        <begin position="1206"/>
        <end position="1355"/>
    </location>
</feature>
<dbReference type="GO" id="GO:0005634">
    <property type="term" value="C:nucleus"/>
    <property type="evidence" value="ECO:0007669"/>
    <property type="project" value="UniProtKB-SubCell"/>
</dbReference>
<dbReference type="GO" id="GO:0030015">
    <property type="term" value="C:CCR4-NOT core complex"/>
    <property type="evidence" value="ECO:0007669"/>
    <property type="project" value="InterPro"/>
</dbReference>
<evidence type="ECO:0000313" key="13">
    <source>
        <dbReference type="EMBL" id="CAD9032866.1"/>
    </source>
</evidence>
<dbReference type="InterPro" id="IPR024557">
    <property type="entry name" value="CNOT1_dom_4"/>
</dbReference>
<dbReference type="Pfam" id="PF16415">
    <property type="entry name" value="CNOT1_CAF1_bind"/>
    <property type="match status" value="1"/>
</dbReference>
<feature type="region of interest" description="Disordered" evidence="6">
    <location>
        <begin position="2481"/>
        <end position="2501"/>
    </location>
</feature>
<protein>
    <recommendedName>
        <fullName evidence="14">CCR4-NOT transcription complex subunit 1</fullName>
    </recommendedName>
</protein>
<evidence type="ECO:0000259" key="10">
    <source>
        <dbReference type="Pfam" id="PF16417"/>
    </source>
</evidence>
<feature type="domain" description="CCR4-NOT transcription complex subunit 1-like NOT1 connector" evidence="12">
    <location>
        <begin position="1715"/>
        <end position="1857"/>
    </location>
</feature>
<evidence type="ECO:0000259" key="12">
    <source>
        <dbReference type="Pfam" id="PF25097"/>
    </source>
</evidence>
<proteinExistence type="predicted"/>
<dbReference type="PANTHER" id="PTHR13162">
    <property type="entry name" value="CCR4-NOT TRANSCRIPTION COMPLEX"/>
    <property type="match status" value="1"/>
</dbReference>
<dbReference type="GO" id="GO:0000289">
    <property type="term" value="P:nuclear-transcribed mRNA poly(A) tail shortening"/>
    <property type="evidence" value="ECO:0007669"/>
    <property type="project" value="UniProtKB-ARBA"/>
</dbReference>
<comment type="subcellular location">
    <subcellularLocation>
        <location evidence="1">Nucleus</location>
    </subcellularLocation>
</comment>
<dbReference type="GO" id="GO:0000932">
    <property type="term" value="C:P-body"/>
    <property type="evidence" value="ECO:0007669"/>
    <property type="project" value="TreeGrafter"/>
</dbReference>
<feature type="compositionally biased region" description="Low complexity" evidence="6">
    <location>
        <begin position="1258"/>
        <end position="1271"/>
    </location>
</feature>
<evidence type="ECO:0000256" key="2">
    <source>
        <dbReference type="ARBA" id="ARBA00022491"/>
    </source>
</evidence>
<dbReference type="CDD" id="cd20710">
    <property type="entry name" value="NOT1_connector"/>
    <property type="match status" value="1"/>
</dbReference>
<keyword evidence="4" id="KW-0804">Transcription</keyword>
<feature type="domain" description="CCR4-NOT transcription complex subunit 1 TTP binding" evidence="10">
    <location>
        <begin position="662"/>
        <end position="819"/>
    </location>
</feature>
<feature type="domain" description="CCR4-Not complex component Not1 C-terminal" evidence="7">
    <location>
        <begin position="2086"/>
        <end position="2460"/>
    </location>
</feature>
<dbReference type="Pfam" id="PF16418">
    <property type="entry name" value="CNOT1_HEAT"/>
    <property type="match status" value="1"/>
</dbReference>
<sequence length="2501" mass="273053">MSSSMDLSSCVGSQIKFLLGSLTKQTFNTNLAEIDKVLATFGIEATRYLLGHLLQEVQAENLLDAADRDNLKLRVLNLTLSRFTKDSNFISLLSQVFDDLQARADNEPVNRCDFLIHFCRSLNLPLVVQLSIGLGLAHSCESTKQAEGIQFLKTKLGEVTANVVKTLPDNILLHLLHFVSTTDAFSESERTLLNLESLRQSVLSLNSLGASVKEISVSNRQREIEMGALADDFSTNLNLAGVMEEMGPAATCSKQFFMSLLEQFPVLTSANLAEVIGFLSMNQGGVVKAEDPEVQQCFVSCTALRPDQPQMPALAAAPQSWNPDVFVSCINQKYNVDWRDVLGHLDYPKFEVTSPRGLAFILTLHKKATGEAMPVSPVLGKWSNTTGQLSFLQHLPAAPPDLIDWTCKPGGMQPVRLDGLPRSMFHIAWSSLDLIETLLNLADHEHYSQVRQVFGHPMRSCPDLLLIGLMQAKPSVSQLQKELVGQLLRELLQNLTQGPTSNPNCKLIIPHLMASSPQSLAQGLTDVAVGDSAMMNTVMKVAVDHKWLHQLLDLSPNAAFVATLAATAAESGMLDLGNWLLAFFSGPSSTTMRAYVSKQLLKYVEDKLQQEAERSKNGGREPVFPEKVVDDIFRIISEAAEQLPNPVHEQAKALAADRKNVSTDAQTSAVKSDTSSTFPASVEEEANNYFGKIYTGQMTVDELLELLERFKSSGEAREQQVYDCTIHNLYDEYRFFPKYPEKEMQITAQLFGGLVARNIVVNQNLGIALKCVLQAIAKPLNNKMSQFGTIALDQFKQRLPEWPLYCSRLRAIPNLAQALPGVDAFLDAPPPAEGTPAPNVAVPPAGLAGFQPNRPVQSSAGFGQMAQDFPPHVPPQGSGMLAGQLTPGAAPSDSLPASFGHTCDIGTLLTQVATNVDVPQELADKLSFMMNNLMESNVESTAADIKRFMRGPEYPYFAQYLVIKRASLEPNNHKLYLALLEKINDRELEGNVLHVSYSSAKALMASEKMKTSASERSLLKNIGSWLGHLTIGRNKPVLTRHMELKDLLFESIASGKMIAIVPFVAKILEQSTQSKIFRPPNPWLMGLLMLFVEIHQMPDLKLTLKFEVEVLLKNIGVDMNTVLQLISQKKDKSNQRRLEHLRTEIEQTGSTDFMLKDVTIGREDVGRPNDKDKDAPAGFQVFGPASGAGGAFGGLANNASVGAADTPGPAGAAAPPGSAPGPNGTPTPPGPFAMDGPIPRGPGQMFQGMPFTPPTLPPTSSSPSAPAGIAPFLPPMPGGQNQAPGPFAGFGAGQGPFGAPFPEPSGLNGPFGPGHHSAFDGGLAGPGGHRSNQGVLGPGPGGSPHHSPPEFPANEESHMAHPFLLGMVKLSPQMLNNPILKGKPDLNALVASAMDRATADIIQPCVERSVMIACTTTRELVAKDFATDGDDAKLRHCSHMMAQSLASNLAMVTCKDPLRSTFINHLRANFIKAWGEPQDRPGQDAMQQACEVITQENIDTAVNLVRKTATETAIREIDGSMDASMEERKKARDAGHPYIPRSAGGNQYMSQQFLATLPDALRPKQGGVSGLHKAAYDVFAASLPRTPDFPHMAPVPVPAPAPAPPPDHGLGQSVLAPTESAVMPAHPEAMDPTLSQAASSALQSLQNTLNNIEMEATNHYKLHPPANVSSILSLTHSSFTQGAQSPEHERIKELVCGIHPLIREDTALLFARDIFEKVFSLSDKIIAEQKLLPQQPSTELYVLMLVNEVCLFVLQTAREKNAQVVTQELTKLFLQHEKRWQHKYIAVNFIRLRLINMPDFDKQLTEALQQPASSVSRQIVEFAGSVVQRCLVDEQLITQKDLKNTLEILGKIAKNPPSANQPPPQPADGQSSTADSGGDNASAAVLSTGHGLLSQSASDPALRATVGKLFWEWIGICSGKVEGNTQTLQQQALEYIGKLQHHGMLKAVHVMDKFFGLLMEMSVECCVQELAKTGTAEETPAPERQGAPATAPAHFQTVDAFSDLIVLLIKCCGRGHQPKQGDRTPPSSIVAEVALLTKVVAVVSRVLMDDHDMQLTALVNGNTAGLPWQGFNQQPYFRFFSNLLISLNQVQGEDQIPNNEILTVFSNTFHHLSPLRLPGFAFSWLELISHRMFMPKLLLTKQQDGWPHFQRLLVSALKFLEPSLRSAQLTEAVRMFYKGTLKILLVLLHDFPEFLCNYHFNFCDAIPPSCIQLRNIILSSFPRHMRLPDPFTPNLKVDLLPEITQPPRILSKFMDHLKPSANATAPAISKEEIDSYLKDRQPLSWVQDLHKRLLVPGGPAASGGCQYDIPVMNALVLYVGVSAIAQLQGSTGSTELPQATASIVDSAAMDIYHELITRLDSEGRYLLLNALANHLRYPNNHTHYFSCVVLHLFAEARGPQEKVIQEQITRVLLERLIVNRPHPWGLLISFIELVKNPRYEFWKKPFIHCTPEIERLFDNVGQSCVGSLPKPPLAASEQIKTAAGTARQPGRPAKLSGSGNF</sequence>
<evidence type="ECO:0000259" key="8">
    <source>
        <dbReference type="Pfam" id="PF12842"/>
    </source>
</evidence>
<evidence type="ECO:0000256" key="1">
    <source>
        <dbReference type="ARBA" id="ARBA00004123"/>
    </source>
</evidence>
<evidence type="ECO:0000259" key="7">
    <source>
        <dbReference type="Pfam" id="PF04054"/>
    </source>
</evidence>
<dbReference type="Gene3D" id="1.25.40.180">
    <property type="match status" value="1"/>
</dbReference>
<keyword evidence="3" id="KW-0805">Transcription regulation</keyword>
<keyword evidence="5" id="KW-0539">Nucleus</keyword>
<evidence type="ECO:0000256" key="5">
    <source>
        <dbReference type="ARBA" id="ARBA00023242"/>
    </source>
</evidence>
<dbReference type="Pfam" id="PF04054">
    <property type="entry name" value="Not1"/>
    <property type="match status" value="1"/>
</dbReference>
<feature type="region of interest" description="Disordered" evidence="6">
    <location>
        <begin position="1159"/>
        <end position="1181"/>
    </location>
</feature>
<dbReference type="InterPro" id="IPR055454">
    <property type="entry name" value="CNOT1-like_NOT1_connector"/>
</dbReference>
<gene>
    <name evidence="13" type="ORF">EGYM00392_LOCUS44010</name>
</gene>
<evidence type="ECO:0000256" key="4">
    <source>
        <dbReference type="ARBA" id="ARBA00023163"/>
    </source>
</evidence>
<dbReference type="Gene3D" id="1.25.40.790">
    <property type="match status" value="1"/>
</dbReference>